<comment type="caution">
    <text evidence="1">The sequence shown here is derived from an EMBL/GenBank/DDBJ whole genome shotgun (WGS) entry which is preliminary data.</text>
</comment>
<evidence type="ECO:0000313" key="2">
    <source>
        <dbReference type="Proteomes" id="UP001201463"/>
    </source>
</evidence>
<evidence type="ECO:0000313" key="1">
    <source>
        <dbReference type="EMBL" id="MCE4538009.1"/>
    </source>
</evidence>
<name>A0ABS8XAQ0_9BURK</name>
<sequence>MATRQVMEVDQAVVIKRPFDLTVVARGRVPTSQWSEPILVASPIRDGCLELSFEAVPPHGPSLQVITPIAMSHTQAIPSKDAVKRVMIKTAENAISVDVADIWQWHESGTGQ</sequence>
<proteinExistence type="predicted"/>
<gene>
    <name evidence="1" type="ORF">LXT12_12190</name>
</gene>
<accession>A0ABS8XAQ0</accession>
<organism evidence="1 2">
    <name type="scientific">Pelomonas caseinilytica</name>
    <dbReference type="NCBI Taxonomy" id="2906763"/>
    <lineage>
        <taxon>Bacteria</taxon>
        <taxon>Pseudomonadati</taxon>
        <taxon>Pseudomonadota</taxon>
        <taxon>Betaproteobacteria</taxon>
        <taxon>Burkholderiales</taxon>
        <taxon>Sphaerotilaceae</taxon>
        <taxon>Roseateles</taxon>
    </lineage>
</organism>
<dbReference type="Proteomes" id="UP001201463">
    <property type="component" value="Unassembled WGS sequence"/>
</dbReference>
<dbReference type="EMBL" id="JAJTWT010000004">
    <property type="protein sequence ID" value="MCE4538009.1"/>
    <property type="molecule type" value="Genomic_DNA"/>
</dbReference>
<protein>
    <submittedName>
        <fullName evidence="1">Uncharacterized protein</fullName>
    </submittedName>
</protein>
<keyword evidence="2" id="KW-1185">Reference proteome</keyword>
<reference evidence="1 2" key="1">
    <citation type="submission" date="2021-12" db="EMBL/GenBank/DDBJ databases">
        <title>Genome seq of p7.</title>
        <authorList>
            <person name="Seo T."/>
        </authorList>
    </citation>
    <scope>NUCLEOTIDE SEQUENCE [LARGE SCALE GENOMIC DNA]</scope>
    <source>
        <strain evidence="1 2">P7</strain>
    </source>
</reference>
<dbReference type="RefSeq" id="WP_233392382.1">
    <property type="nucleotide sequence ID" value="NZ_JAJTWT010000004.1"/>
</dbReference>